<feature type="compositionally biased region" description="Polar residues" evidence="1">
    <location>
        <begin position="17"/>
        <end position="54"/>
    </location>
</feature>
<organism evidence="2 3">
    <name type="scientific">Trametes pubescens</name>
    <name type="common">White-rot fungus</name>
    <dbReference type="NCBI Taxonomy" id="154538"/>
    <lineage>
        <taxon>Eukaryota</taxon>
        <taxon>Fungi</taxon>
        <taxon>Dikarya</taxon>
        <taxon>Basidiomycota</taxon>
        <taxon>Agaricomycotina</taxon>
        <taxon>Agaricomycetes</taxon>
        <taxon>Polyporales</taxon>
        <taxon>Polyporaceae</taxon>
        <taxon>Trametes</taxon>
    </lineage>
</organism>
<evidence type="ECO:0000313" key="3">
    <source>
        <dbReference type="Proteomes" id="UP000184267"/>
    </source>
</evidence>
<dbReference type="EMBL" id="MNAD01000955">
    <property type="protein sequence ID" value="OJT09298.1"/>
    <property type="molecule type" value="Genomic_DNA"/>
</dbReference>
<sequence>MAASDLSDSPGAYADNELSQTAGTLRQDSSLLSSGRPNSDIDSAAASESTQDLSVPQVVYDFFNISPPRVENPSRIRALPQPKELYDPDCTTEEDPPSDDDNHPLSHVTSMRDADATTMHNADATTMHDTANTTSMRDADATSMRDADMTSMRNADVTSMRNADATSMRDADATSMHDADVTSMRDADASSVHTMDATTMRDTANTTSMHAADVNSVHDANTNSACAEANSMCGVDCAEGHMMDVDADVDHEGDPENILSCAVF</sequence>
<proteinExistence type="predicted"/>
<feature type="compositionally biased region" description="Acidic residues" evidence="1">
    <location>
        <begin position="90"/>
        <end position="99"/>
    </location>
</feature>
<feature type="compositionally biased region" description="Polar residues" evidence="1">
    <location>
        <begin position="123"/>
        <end position="136"/>
    </location>
</feature>
<feature type="region of interest" description="Disordered" evidence="1">
    <location>
        <begin position="123"/>
        <end position="142"/>
    </location>
</feature>
<name>A0A1M2VNZ8_TRAPU</name>
<reference evidence="2 3" key="1">
    <citation type="submission" date="2016-10" db="EMBL/GenBank/DDBJ databases">
        <title>Genome sequence of the basidiomycete white-rot fungus Trametes pubescens.</title>
        <authorList>
            <person name="Makela M.R."/>
            <person name="Granchi Z."/>
            <person name="Peng M."/>
            <person name="De Vries R.P."/>
            <person name="Grigoriev I."/>
            <person name="Riley R."/>
            <person name="Hilden K."/>
        </authorList>
    </citation>
    <scope>NUCLEOTIDE SEQUENCE [LARGE SCALE GENOMIC DNA]</scope>
    <source>
        <strain evidence="2 3">FBCC735</strain>
    </source>
</reference>
<evidence type="ECO:0000313" key="2">
    <source>
        <dbReference type="EMBL" id="OJT09298.1"/>
    </source>
</evidence>
<evidence type="ECO:0000256" key="1">
    <source>
        <dbReference type="SAM" id="MobiDB-lite"/>
    </source>
</evidence>
<dbReference type="Proteomes" id="UP000184267">
    <property type="component" value="Unassembled WGS sequence"/>
</dbReference>
<feature type="region of interest" description="Disordered" evidence="1">
    <location>
        <begin position="1"/>
        <end position="108"/>
    </location>
</feature>
<keyword evidence="3" id="KW-1185">Reference proteome</keyword>
<protein>
    <submittedName>
        <fullName evidence="2">Uncharacterized protein</fullName>
    </submittedName>
</protein>
<dbReference type="AlphaFoldDB" id="A0A1M2VNZ8"/>
<accession>A0A1M2VNZ8</accession>
<gene>
    <name evidence="2" type="ORF">TRAPUB_14251</name>
</gene>
<comment type="caution">
    <text evidence="2">The sequence shown here is derived from an EMBL/GenBank/DDBJ whole genome shotgun (WGS) entry which is preliminary data.</text>
</comment>
<dbReference type="STRING" id="154538.A0A1M2VNZ8"/>